<dbReference type="SMART" id="SM00906">
    <property type="entry name" value="Fungal_trans"/>
    <property type="match status" value="1"/>
</dbReference>
<dbReference type="Pfam" id="PF00172">
    <property type="entry name" value="Zn_clus"/>
    <property type="match status" value="1"/>
</dbReference>
<evidence type="ECO:0000256" key="3">
    <source>
        <dbReference type="SAM" id="MobiDB-lite"/>
    </source>
</evidence>
<protein>
    <submittedName>
        <fullName evidence="5">Fungal specific transcription factor</fullName>
    </submittedName>
</protein>
<dbReference type="Proteomes" id="UP001163105">
    <property type="component" value="Unassembled WGS sequence"/>
</dbReference>
<comment type="caution">
    <text evidence="5">The sequence shown here is derived from an EMBL/GenBank/DDBJ whole genome shotgun (WGS) entry which is preliminary data.</text>
</comment>
<dbReference type="GO" id="GO:0000981">
    <property type="term" value="F:DNA-binding transcription factor activity, RNA polymerase II-specific"/>
    <property type="evidence" value="ECO:0007669"/>
    <property type="project" value="InterPro"/>
</dbReference>
<evidence type="ECO:0000313" key="5">
    <source>
        <dbReference type="EMBL" id="KAJ6439315.1"/>
    </source>
</evidence>
<dbReference type="PANTHER" id="PTHR31668:SF4">
    <property type="entry name" value="TRANSCRIPTIONAL ACTIVATOR PROTEIN DAL81"/>
    <property type="match status" value="1"/>
</dbReference>
<organism evidence="5 6">
    <name type="scientific">Purpureocillium lavendulum</name>
    <dbReference type="NCBI Taxonomy" id="1247861"/>
    <lineage>
        <taxon>Eukaryota</taxon>
        <taxon>Fungi</taxon>
        <taxon>Dikarya</taxon>
        <taxon>Ascomycota</taxon>
        <taxon>Pezizomycotina</taxon>
        <taxon>Sordariomycetes</taxon>
        <taxon>Hypocreomycetidae</taxon>
        <taxon>Hypocreales</taxon>
        <taxon>Ophiocordycipitaceae</taxon>
        <taxon>Purpureocillium</taxon>
    </lineage>
</organism>
<accession>A0AB34FJD2</accession>
<dbReference type="GO" id="GO:0006351">
    <property type="term" value="P:DNA-templated transcription"/>
    <property type="evidence" value="ECO:0007669"/>
    <property type="project" value="InterPro"/>
</dbReference>
<dbReference type="PROSITE" id="PS50048">
    <property type="entry name" value="ZN2_CY6_FUNGAL_2"/>
    <property type="match status" value="1"/>
</dbReference>
<dbReference type="GO" id="GO:0005634">
    <property type="term" value="C:nucleus"/>
    <property type="evidence" value="ECO:0007669"/>
    <property type="project" value="TreeGrafter"/>
</dbReference>
<feature type="region of interest" description="Disordered" evidence="3">
    <location>
        <begin position="1"/>
        <end position="30"/>
    </location>
</feature>
<feature type="domain" description="Zn(2)-C6 fungal-type" evidence="4">
    <location>
        <begin position="27"/>
        <end position="59"/>
    </location>
</feature>
<proteinExistence type="predicted"/>
<dbReference type="InterPro" id="IPR001138">
    <property type="entry name" value="Zn2Cys6_DnaBD"/>
</dbReference>
<evidence type="ECO:0000256" key="1">
    <source>
        <dbReference type="ARBA" id="ARBA00022723"/>
    </source>
</evidence>
<dbReference type="SUPFAM" id="SSF57701">
    <property type="entry name" value="Zn2/Cys6 DNA-binding domain"/>
    <property type="match status" value="1"/>
</dbReference>
<dbReference type="CDD" id="cd12148">
    <property type="entry name" value="fungal_TF_MHR"/>
    <property type="match status" value="1"/>
</dbReference>
<evidence type="ECO:0000313" key="6">
    <source>
        <dbReference type="Proteomes" id="UP001163105"/>
    </source>
</evidence>
<gene>
    <name evidence="5" type="ORF">O9K51_07200</name>
</gene>
<dbReference type="Pfam" id="PF04082">
    <property type="entry name" value="Fungal_trans"/>
    <property type="match status" value="1"/>
</dbReference>
<name>A0AB34FJD2_9HYPO</name>
<evidence type="ECO:0000256" key="2">
    <source>
        <dbReference type="ARBA" id="ARBA00023242"/>
    </source>
</evidence>
<dbReference type="Gene3D" id="4.10.240.10">
    <property type="entry name" value="Zn(2)-C6 fungal-type DNA-binding domain"/>
    <property type="match status" value="1"/>
</dbReference>
<dbReference type="CDD" id="cd00067">
    <property type="entry name" value="GAL4"/>
    <property type="match status" value="1"/>
</dbReference>
<dbReference type="SMART" id="SM00066">
    <property type="entry name" value="GAL4"/>
    <property type="match status" value="1"/>
</dbReference>
<feature type="compositionally biased region" description="Basic residues" evidence="3">
    <location>
        <begin position="112"/>
        <end position="124"/>
    </location>
</feature>
<sequence length="756" mass="84788">MSSPVQEPGPMHGGTTRPYRSQKRQRPCDRCRERKLRCQTEGGQPPCQRCQQNSIACTFLGKPRKRAPAPSQRSLASLARSPSMCESQHRSSSSSSPLVGHPHHDFHVPAARLHHPQHHHHRSHGASVISSSADEGAPAPESRDGDPSNGVHAQHATHLHDSGTLTHALGTPVLTGLHPHRPSTQLSQSLDQIEGHAAVLLGGSSESDPWLLRHCRFDELGLRTFHKLHFRHAGGVPTSDKIPVHFLLSADELCESAAAETRVAGAKELRAELDMLVPPAYGVRLIRLHVFPILPVVSRTQLGLTHIDAVPDRATLETLPVHLLAALYGSALPFAVNDDQLAVLHIYDQLPLDRVWRIVYRSLQDQLHRPRLSVLQAALLYLHKTGSDRRRYAASDTAFVWSFMGTVVGLAHSLGLHLECRMFGVPAWEKRLRRRLWWAVYIEDKWLSLLTGRPPYIRQEEWDVNALDDADFDIHHPLTYASAVPAKSVSAFRDMARLALVADSVQVTLYSLRSCQRLSEDLPASIQAAKPLFDALNAWRATIPVPEPFRSDKLANLNDADSYPASVYFAYLTLVVYVWRALLRPTVRSLPPPQIIDVDQPLQEAQGPLQDTGFLFEDFSWDFSELPEIELHLEEDVTDTSATVKELHQAAQTWAGNLVNFTWHMSSSDFGEFWYSWSRISFAVVSNFLMVLLVQAPSSENALKAKQMLENWRRVLRDQSKAFPLLLLAMTRLNGFYWAGLSETFLLPQHVQEVLQ</sequence>
<dbReference type="GO" id="GO:0001080">
    <property type="term" value="P:nitrogen catabolite activation of transcription from RNA polymerase II promoter"/>
    <property type="evidence" value="ECO:0007669"/>
    <property type="project" value="TreeGrafter"/>
</dbReference>
<dbReference type="GO" id="GO:0008270">
    <property type="term" value="F:zinc ion binding"/>
    <property type="evidence" value="ECO:0007669"/>
    <property type="project" value="InterPro"/>
</dbReference>
<dbReference type="InterPro" id="IPR050797">
    <property type="entry name" value="Carb_Metab_Trans_Reg"/>
</dbReference>
<dbReference type="PANTHER" id="PTHR31668">
    <property type="entry name" value="GLUCOSE TRANSPORT TRANSCRIPTION REGULATOR RGT1-RELATED-RELATED"/>
    <property type="match status" value="1"/>
</dbReference>
<dbReference type="InterPro" id="IPR007219">
    <property type="entry name" value="XnlR_reg_dom"/>
</dbReference>
<evidence type="ECO:0000259" key="4">
    <source>
        <dbReference type="PROSITE" id="PS50048"/>
    </source>
</evidence>
<dbReference type="PROSITE" id="PS00463">
    <property type="entry name" value="ZN2_CY6_FUNGAL_1"/>
    <property type="match status" value="1"/>
</dbReference>
<dbReference type="AlphaFoldDB" id="A0AB34FJD2"/>
<feature type="region of interest" description="Disordered" evidence="3">
    <location>
        <begin position="63"/>
        <end position="188"/>
    </location>
</feature>
<keyword evidence="6" id="KW-1185">Reference proteome</keyword>
<dbReference type="GO" id="GO:0003677">
    <property type="term" value="F:DNA binding"/>
    <property type="evidence" value="ECO:0007669"/>
    <property type="project" value="InterPro"/>
</dbReference>
<keyword evidence="2" id="KW-0539">Nucleus</keyword>
<reference evidence="5" key="1">
    <citation type="submission" date="2023-01" db="EMBL/GenBank/DDBJ databases">
        <title>The growth and conidiation of Purpureocillium lavendulum are regulated by nitrogen source and histone H3K14 acetylation.</title>
        <authorList>
            <person name="Tang P."/>
            <person name="Han J."/>
            <person name="Zhang C."/>
            <person name="Tang P."/>
            <person name="Qi F."/>
            <person name="Zhang K."/>
            <person name="Liang L."/>
        </authorList>
    </citation>
    <scope>NUCLEOTIDE SEQUENCE</scope>
    <source>
        <strain evidence="5">YMF1.00683</strain>
    </source>
</reference>
<keyword evidence="1" id="KW-0479">Metal-binding</keyword>
<dbReference type="InterPro" id="IPR036864">
    <property type="entry name" value="Zn2-C6_fun-type_DNA-bd_sf"/>
</dbReference>
<dbReference type="EMBL" id="JAQHRD010000006">
    <property type="protein sequence ID" value="KAJ6439315.1"/>
    <property type="molecule type" value="Genomic_DNA"/>
</dbReference>